<evidence type="ECO:0000313" key="3">
    <source>
        <dbReference type="Proteomes" id="UP000683493"/>
    </source>
</evidence>
<gene>
    <name evidence="2" type="ORF">KP005_03780</name>
</gene>
<proteinExistence type="predicted"/>
<dbReference type="Proteomes" id="UP000683493">
    <property type="component" value="Chromosome"/>
</dbReference>
<reference evidence="2 3" key="1">
    <citation type="submission" date="2021-06" db="EMBL/GenBank/DDBJ databases">
        <title>Gemonas diversity in paddy soil.</title>
        <authorList>
            <person name="Liu G."/>
        </authorList>
    </citation>
    <scope>NUCLEOTIDE SEQUENCE [LARGE SCALE GENOMIC DNA]</scope>
    <source>
        <strain evidence="2 3">RG29</strain>
    </source>
</reference>
<dbReference type="Pfam" id="PF04389">
    <property type="entry name" value="Peptidase_M28"/>
    <property type="match status" value="1"/>
</dbReference>
<accession>A0ABX8JKB7</accession>
<evidence type="ECO:0000313" key="2">
    <source>
        <dbReference type="EMBL" id="QWV98421.1"/>
    </source>
</evidence>
<dbReference type="InterPro" id="IPR007484">
    <property type="entry name" value="Peptidase_M28"/>
</dbReference>
<dbReference type="PANTHER" id="PTHR12147">
    <property type="entry name" value="METALLOPEPTIDASE M28 FAMILY MEMBER"/>
    <property type="match status" value="1"/>
</dbReference>
<feature type="domain" description="Peptidase M28" evidence="1">
    <location>
        <begin position="74"/>
        <end position="298"/>
    </location>
</feature>
<evidence type="ECO:0000259" key="1">
    <source>
        <dbReference type="Pfam" id="PF04389"/>
    </source>
</evidence>
<dbReference type="PANTHER" id="PTHR12147:SF26">
    <property type="entry name" value="PEPTIDASE M28 DOMAIN-CONTAINING PROTEIN"/>
    <property type="match status" value="1"/>
</dbReference>
<sequence>MSTPPGAAGKGRSLSAVSRDRIEQHLKFLVGVRHPVAAPAALQRACSYLEDTLRALGYAVDLHGFFDGGQEYHNVVATRLGTRRPEKRVLVLAHFDTVAGSPGADDNASGVALLLELATMFKEWRPELTLQFVGVNLEENSDRDGHGTGLRGSRALAAFALQQGWEIEAVVVLESVAFAGGSVRQAAPAGVPLQVPPNGDFLAVIGNELAQGVVARFALAADSFDIALPVVPLVVPDNGELLPDTRRSDHAPFWDAGYPAIMLTDTTNFRNPHYHEPSDTLETLNLAFAVRVCQATAAFLLGMAGGEGAAPS</sequence>
<organism evidence="2 3">
    <name type="scientific">Geomonas diazotrophica</name>
    <dbReference type="NCBI Taxonomy" id="2843197"/>
    <lineage>
        <taxon>Bacteria</taxon>
        <taxon>Pseudomonadati</taxon>
        <taxon>Thermodesulfobacteriota</taxon>
        <taxon>Desulfuromonadia</taxon>
        <taxon>Geobacterales</taxon>
        <taxon>Geobacteraceae</taxon>
        <taxon>Geomonas</taxon>
    </lineage>
</organism>
<name>A0ABX8JKB7_9BACT</name>
<keyword evidence="3" id="KW-1185">Reference proteome</keyword>
<dbReference type="EMBL" id="CP076724">
    <property type="protein sequence ID" value="QWV98421.1"/>
    <property type="molecule type" value="Genomic_DNA"/>
</dbReference>
<protein>
    <submittedName>
        <fullName evidence="2">M28 family peptidase</fullName>
    </submittedName>
</protein>
<dbReference type="InterPro" id="IPR045175">
    <property type="entry name" value="M28_fam"/>
</dbReference>